<accession>A0A9X6WHD7</accession>
<sequence>MLVILATLVAGIWYIFDLPNAATVVLVCALLIVFYALAKRMIGSVLFFLGAVFVFLWALSNSLLYGFVALFGVFIAAGWLLGASSLDGGTNTSGNGNFSNERSRKPKRTTSNDGYFDYEERSNRKNSGIANTNIKKQSGITEEEYRKRQAEEDAYFYRRHGGYRHKVKEADDILGRSQRERDYEDEKYETRCRGCNEPESHCRCCNNCDQYPCRCCRECGEADCRCCRRCSSYPCECCNECGEANCRCCRSCNSHPCECCDDCRQPQRYCRCDR</sequence>
<comment type="caution">
    <text evidence="3">The sequence shown here is derived from an EMBL/GenBank/DDBJ whole genome shotgun (WGS) entry which is preliminary data.</text>
</comment>
<keyword evidence="2" id="KW-0472">Membrane</keyword>
<name>A0A9X6WHD7_BACTU</name>
<feature type="transmembrane region" description="Helical" evidence="2">
    <location>
        <begin position="41"/>
        <end position="58"/>
    </location>
</feature>
<evidence type="ECO:0000256" key="2">
    <source>
        <dbReference type="SAM" id="Phobius"/>
    </source>
</evidence>
<evidence type="ECO:0008006" key="5">
    <source>
        <dbReference type="Google" id="ProtNLM"/>
    </source>
</evidence>
<evidence type="ECO:0000256" key="1">
    <source>
        <dbReference type="SAM" id="MobiDB-lite"/>
    </source>
</evidence>
<organism evidence="3 4">
    <name type="scientific">Bacillus thuringiensis</name>
    <dbReference type="NCBI Taxonomy" id="1428"/>
    <lineage>
        <taxon>Bacteria</taxon>
        <taxon>Bacillati</taxon>
        <taxon>Bacillota</taxon>
        <taxon>Bacilli</taxon>
        <taxon>Bacillales</taxon>
        <taxon>Bacillaceae</taxon>
        <taxon>Bacillus</taxon>
        <taxon>Bacillus cereus group</taxon>
    </lineage>
</organism>
<keyword evidence="2" id="KW-0812">Transmembrane</keyword>
<dbReference type="EMBL" id="NUVX01000075">
    <property type="protein sequence ID" value="PFJ30278.1"/>
    <property type="molecule type" value="Genomic_DNA"/>
</dbReference>
<dbReference type="Proteomes" id="UP000224003">
    <property type="component" value="Unassembled WGS sequence"/>
</dbReference>
<evidence type="ECO:0000313" key="4">
    <source>
        <dbReference type="Proteomes" id="UP000224003"/>
    </source>
</evidence>
<feature type="region of interest" description="Disordered" evidence="1">
    <location>
        <begin position="94"/>
        <end position="119"/>
    </location>
</feature>
<reference evidence="3 4" key="1">
    <citation type="submission" date="2017-09" db="EMBL/GenBank/DDBJ databases">
        <title>Large-scale bioinformatics analysis of Bacillus genomes uncovers conserved roles of natural products in bacterial physiology.</title>
        <authorList>
            <consortium name="Agbiome Team Llc"/>
            <person name="Bleich R.M."/>
            <person name="Grubbs K.J."/>
            <person name="Santa Maria K.C."/>
            <person name="Allen S.E."/>
            <person name="Farag S."/>
            <person name="Shank E.A."/>
            <person name="Bowers A."/>
        </authorList>
    </citation>
    <scope>NUCLEOTIDE SEQUENCE [LARGE SCALE GENOMIC DNA]</scope>
    <source>
        <strain evidence="3 4">AFS085496</strain>
    </source>
</reference>
<protein>
    <recommendedName>
        <fullName evidence="5">IGFBP N-terminal domain-containing protein</fullName>
    </recommendedName>
</protein>
<gene>
    <name evidence="3" type="ORF">COJ15_31220</name>
</gene>
<evidence type="ECO:0000313" key="3">
    <source>
        <dbReference type="EMBL" id="PFJ30278.1"/>
    </source>
</evidence>
<feature type="transmembrane region" description="Helical" evidence="2">
    <location>
        <begin position="12"/>
        <end position="34"/>
    </location>
</feature>
<feature type="transmembrane region" description="Helical" evidence="2">
    <location>
        <begin position="64"/>
        <end position="83"/>
    </location>
</feature>
<keyword evidence="2" id="KW-1133">Transmembrane helix</keyword>
<dbReference type="AlphaFoldDB" id="A0A9X6WHD7"/>
<proteinExistence type="predicted"/>